<evidence type="ECO:0000256" key="9">
    <source>
        <dbReference type="RuleBase" id="RU000488"/>
    </source>
</evidence>
<keyword evidence="5" id="KW-0677">Repeat</keyword>
<dbReference type="PROSITE" id="PS50920">
    <property type="entry name" value="SOLCAR"/>
    <property type="match status" value="1"/>
</dbReference>
<organism evidence="10 11">
    <name type="scientific">Symbiodinium necroappetens</name>
    <dbReference type="NCBI Taxonomy" id="1628268"/>
    <lineage>
        <taxon>Eukaryota</taxon>
        <taxon>Sar</taxon>
        <taxon>Alveolata</taxon>
        <taxon>Dinophyceae</taxon>
        <taxon>Suessiales</taxon>
        <taxon>Symbiodiniaceae</taxon>
        <taxon>Symbiodinium</taxon>
    </lineage>
</organism>
<keyword evidence="4 8" id="KW-0812">Transmembrane</keyword>
<feature type="repeat" description="Solcar" evidence="8">
    <location>
        <begin position="1"/>
        <end position="71"/>
    </location>
</feature>
<dbReference type="PANTHER" id="PTHR45618">
    <property type="entry name" value="MITOCHONDRIAL DICARBOXYLATE CARRIER-RELATED"/>
    <property type="match status" value="1"/>
</dbReference>
<comment type="similarity">
    <text evidence="2 9">Belongs to the mitochondrial carrier (TC 2.A.29) family.</text>
</comment>
<evidence type="ECO:0000256" key="5">
    <source>
        <dbReference type="ARBA" id="ARBA00022737"/>
    </source>
</evidence>
<comment type="subcellular location">
    <subcellularLocation>
        <location evidence="1">Membrane</location>
        <topology evidence="1">Multi-pass membrane protein</topology>
    </subcellularLocation>
</comment>
<dbReference type="InterPro" id="IPR018108">
    <property type="entry name" value="MCP_transmembrane"/>
</dbReference>
<sequence>MAGAASALIQSPTQLIEVNQSNHGSSMFATARKVISQNGTLGLWRGYSMGATREGIFCSSYIAINPSVKTWLLEKRPELSEGAATALASVFSGSLGAALSHPADTLKTRLQAGALPVRPGEPAEVRVWGDGLEGLGRVKLGYDEVAGLRLRPLSFAC</sequence>
<evidence type="ECO:0000256" key="2">
    <source>
        <dbReference type="ARBA" id="ARBA00006375"/>
    </source>
</evidence>
<dbReference type="OrthoDB" id="430146at2759"/>
<dbReference type="AlphaFoldDB" id="A0A812LH36"/>
<reference evidence="10" key="1">
    <citation type="submission" date="2021-02" db="EMBL/GenBank/DDBJ databases">
        <authorList>
            <person name="Dougan E. K."/>
            <person name="Rhodes N."/>
            <person name="Thang M."/>
            <person name="Chan C."/>
        </authorList>
    </citation>
    <scope>NUCLEOTIDE SEQUENCE</scope>
</reference>
<dbReference type="SUPFAM" id="SSF103506">
    <property type="entry name" value="Mitochondrial carrier"/>
    <property type="match status" value="1"/>
</dbReference>
<keyword evidence="6" id="KW-1133">Transmembrane helix</keyword>
<dbReference type="EMBL" id="CAJNJA010008905">
    <property type="protein sequence ID" value="CAE7241507.1"/>
    <property type="molecule type" value="Genomic_DNA"/>
</dbReference>
<dbReference type="Proteomes" id="UP000601435">
    <property type="component" value="Unassembled WGS sequence"/>
</dbReference>
<keyword evidence="7 8" id="KW-0472">Membrane</keyword>
<dbReference type="Gene3D" id="1.50.40.10">
    <property type="entry name" value="Mitochondrial carrier domain"/>
    <property type="match status" value="1"/>
</dbReference>
<gene>
    <name evidence="10" type="primary">Slc25a21</name>
    <name evidence="10" type="ORF">SNEC2469_LOCUS4401</name>
</gene>
<evidence type="ECO:0000256" key="4">
    <source>
        <dbReference type="ARBA" id="ARBA00022692"/>
    </source>
</evidence>
<dbReference type="GO" id="GO:0016020">
    <property type="term" value="C:membrane"/>
    <property type="evidence" value="ECO:0007669"/>
    <property type="project" value="UniProtKB-SubCell"/>
</dbReference>
<evidence type="ECO:0000256" key="7">
    <source>
        <dbReference type="ARBA" id="ARBA00023136"/>
    </source>
</evidence>
<evidence type="ECO:0000313" key="11">
    <source>
        <dbReference type="Proteomes" id="UP000601435"/>
    </source>
</evidence>
<proteinExistence type="inferred from homology"/>
<evidence type="ECO:0000256" key="3">
    <source>
        <dbReference type="ARBA" id="ARBA00022448"/>
    </source>
</evidence>
<accession>A0A812LH36</accession>
<evidence type="ECO:0000256" key="8">
    <source>
        <dbReference type="PROSITE-ProRule" id="PRU00282"/>
    </source>
</evidence>
<evidence type="ECO:0000256" key="1">
    <source>
        <dbReference type="ARBA" id="ARBA00004141"/>
    </source>
</evidence>
<dbReference type="Pfam" id="PF00153">
    <property type="entry name" value="Mito_carr"/>
    <property type="match status" value="1"/>
</dbReference>
<evidence type="ECO:0000313" key="10">
    <source>
        <dbReference type="EMBL" id="CAE7241507.1"/>
    </source>
</evidence>
<protein>
    <submittedName>
        <fullName evidence="10">Slc25a21 protein</fullName>
    </submittedName>
</protein>
<name>A0A812LH36_9DINO</name>
<keyword evidence="3 9" id="KW-0813">Transport</keyword>
<dbReference type="InterPro" id="IPR050391">
    <property type="entry name" value="Mito_Metabolite_Transporter"/>
</dbReference>
<dbReference type="InterPro" id="IPR023395">
    <property type="entry name" value="MCP_dom_sf"/>
</dbReference>
<comment type="caution">
    <text evidence="10">The sequence shown here is derived from an EMBL/GenBank/DDBJ whole genome shotgun (WGS) entry which is preliminary data.</text>
</comment>
<keyword evidence="11" id="KW-1185">Reference proteome</keyword>
<evidence type="ECO:0000256" key="6">
    <source>
        <dbReference type="ARBA" id="ARBA00022989"/>
    </source>
</evidence>